<accession>A0AAV4TJD9</accession>
<organism evidence="2 3">
    <name type="scientific">Caerostris extrusa</name>
    <name type="common">Bark spider</name>
    <name type="synonym">Caerostris bankana</name>
    <dbReference type="NCBI Taxonomy" id="172846"/>
    <lineage>
        <taxon>Eukaryota</taxon>
        <taxon>Metazoa</taxon>
        <taxon>Ecdysozoa</taxon>
        <taxon>Arthropoda</taxon>
        <taxon>Chelicerata</taxon>
        <taxon>Arachnida</taxon>
        <taxon>Araneae</taxon>
        <taxon>Araneomorphae</taxon>
        <taxon>Entelegynae</taxon>
        <taxon>Araneoidea</taxon>
        <taxon>Araneidae</taxon>
        <taxon>Caerostris</taxon>
    </lineage>
</organism>
<evidence type="ECO:0000313" key="2">
    <source>
        <dbReference type="EMBL" id="GIY44088.1"/>
    </source>
</evidence>
<feature type="compositionally biased region" description="Basic residues" evidence="1">
    <location>
        <begin position="1"/>
        <end position="16"/>
    </location>
</feature>
<feature type="region of interest" description="Disordered" evidence="1">
    <location>
        <begin position="41"/>
        <end position="68"/>
    </location>
</feature>
<dbReference type="AlphaFoldDB" id="A0AAV4TJD9"/>
<reference evidence="2 3" key="1">
    <citation type="submission" date="2021-06" db="EMBL/GenBank/DDBJ databases">
        <title>Caerostris extrusa draft genome.</title>
        <authorList>
            <person name="Kono N."/>
            <person name="Arakawa K."/>
        </authorList>
    </citation>
    <scope>NUCLEOTIDE SEQUENCE [LARGE SCALE GENOMIC DNA]</scope>
</reference>
<dbReference type="EMBL" id="BPLR01011087">
    <property type="protein sequence ID" value="GIY44088.1"/>
    <property type="molecule type" value="Genomic_DNA"/>
</dbReference>
<proteinExistence type="predicted"/>
<feature type="compositionally biased region" description="Gly residues" evidence="1">
    <location>
        <begin position="59"/>
        <end position="68"/>
    </location>
</feature>
<keyword evidence="3" id="KW-1185">Reference proteome</keyword>
<feature type="compositionally biased region" description="Basic and acidic residues" evidence="1">
    <location>
        <begin position="43"/>
        <end position="53"/>
    </location>
</feature>
<sequence>MKRKRYPRTARRKHLQRNPSDYRNYWRGGEELFETTDLNVESPGRHLDSHGQPEEGFVGDRGVGGGPGMEIITQVPDGSAVLGQKFQRPFG</sequence>
<protein>
    <submittedName>
        <fullName evidence="2">Uncharacterized protein</fullName>
    </submittedName>
</protein>
<gene>
    <name evidence="2" type="ORF">CEXT_582991</name>
</gene>
<evidence type="ECO:0000313" key="3">
    <source>
        <dbReference type="Proteomes" id="UP001054945"/>
    </source>
</evidence>
<evidence type="ECO:0000256" key="1">
    <source>
        <dbReference type="SAM" id="MobiDB-lite"/>
    </source>
</evidence>
<dbReference type="Proteomes" id="UP001054945">
    <property type="component" value="Unassembled WGS sequence"/>
</dbReference>
<feature type="region of interest" description="Disordered" evidence="1">
    <location>
        <begin position="1"/>
        <end position="22"/>
    </location>
</feature>
<name>A0AAV4TJD9_CAEEX</name>
<comment type="caution">
    <text evidence="2">The sequence shown here is derived from an EMBL/GenBank/DDBJ whole genome shotgun (WGS) entry which is preliminary data.</text>
</comment>